<dbReference type="OrthoDB" id="405996at2759"/>
<evidence type="ECO:0000259" key="10">
    <source>
        <dbReference type="PROSITE" id="PS50275"/>
    </source>
</evidence>
<evidence type="ECO:0000256" key="9">
    <source>
        <dbReference type="SAM" id="MobiDB-lite"/>
    </source>
</evidence>
<gene>
    <name evidence="11" type="ORF">B0A52_07976</name>
</gene>
<feature type="compositionally biased region" description="Polar residues" evidence="9">
    <location>
        <begin position="1339"/>
        <end position="1354"/>
    </location>
</feature>
<dbReference type="Pfam" id="PF02383">
    <property type="entry name" value="Syja_N"/>
    <property type="match status" value="1"/>
</dbReference>
<dbReference type="SMART" id="SM00128">
    <property type="entry name" value="IPPc"/>
    <property type="match status" value="1"/>
</dbReference>
<evidence type="ECO:0000256" key="8">
    <source>
        <dbReference type="ARBA" id="ARBA00022927"/>
    </source>
</evidence>
<keyword evidence="7" id="KW-0378">Hydrolase</keyword>
<dbReference type="InterPro" id="IPR036691">
    <property type="entry name" value="Endo/exonu/phosph_ase_sf"/>
</dbReference>
<dbReference type="VEuPathDB" id="FungiDB:PV10_02289"/>
<dbReference type="GO" id="GO:0015031">
    <property type="term" value="P:protein transport"/>
    <property type="evidence" value="ECO:0007669"/>
    <property type="project" value="UniProtKB-KW"/>
</dbReference>
<dbReference type="InterPro" id="IPR000300">
    <property type="entry name" value="IPPc"/>
</dbReference>
<comment type="similarity">
    <text evidence="2">Belongs to the synaptojanin family.</text>
</comment>
<evidence type="ECO:0000313" key="11">
    <source>
        <dbReference type="EMBL" id="RVX68552.1"/>
    </source>
</evidence>
<accession>A0A438MXS3</accession>
<evidence type="ECO:0000256" key="1">
    <source>
        <dbReference type="ARBA" id="ARBA00004496"/>
    </source>
</evidence>
<dbReference type="EMBL" id="NAJM01000037">
    <property type="protein sequence ID" value="RVX68552.1"/>
    <property type="molecule type" value="Genomic_DNA"/>
</dbReference>
<feature type="compositionally biased region" description="Acidic residues" evidence="9">
    <location>
        <begin position="978"/>
        <end position="993"/>
    </location>
</feature>
<protein>
    <recommendedName>
        <fullName evidence="4">phosphoinositide 5-phosphatase</fullName>
        <ecNumber evidence="4">3.1.3.36</ecNumber>
    </recommendedName>
</protein>
<dbReference type="PANTHER" id="PTHR11200">
    <property type="entry name" value="INOSITOL 5-PHOSPHATASE"/>
    <property type="match status" value="1"/>
</dbReference>
<comment type="caution">
    <text evidence="11">The sequence shown here is derived from an EMBL/GenBank/DDBJ whole genome shotgun (WGS) entry which is preliminary data.</text>
</comment>
<dbReference type="GO" id="GO:0046856">
    <property type="term" value="P:phosphatidylinositol dephosphorylation"/>
    <property type="evidence" value="ECO:0007669"/>
    <property type="project" value="InterPro"/>
</dbReference>
<evidence type="ECO:0000256" key="6">
    <source>
        <dbReference type="ARBA" id="ARBA00022490"/>
    </source>
</evidence>
<evidence type="ECO:0000256" key="5">
    <source>
        <dbReference type="ARBA" id="ARBA00022448"/>
    </source>
</evidence>
<evidence type="ECO:0000256" key="3">
    <source>
        <dbReference type="ARBA" id="ARBA00009678"/>
    </source>
</evidence>
<comment type="subcellular location">
    <subcellularLocation>
        <location evidence="1">Cytoplasm</location>
    </subcellularLocation>
</comment>
<dbReference type="InterPro" id="IPR002013">
    <property type="entry name" value="SAC_dom"/>
</dbReference>
<feature type="region of interest" description="Disordered" evidence="9">
    <location>
        <begin position="977"/>
        <end position="1183"/>
    </location>
</feature>
<evidence type="ECO:0000313" key="12">
    <source>
        <dbReference type="Proteomes" id="UP000288859"/>
    </source>
</evidence>
<dbReference type="Gene3D" id="3.60.10.10">
    <property type="entry name" value="Endonuclease/exonuclease/phosphatase"/>
    <property type="match status" value="1"/>
</dbReference>
<organism evidence="11 12">
    <name type="scientific">Exophiala mesophila</name>
    <name type="common">Black yeast-like fungus</name>
    <dbReference type="NCBI Taxonomy" id="212818"/>
    <lineage>
        <taxon>Eukaryota</taxon>
        <taxon>Fungi</taxon>
        <taxon>Dikarya</taxon>
        <taxon>Ascomycota</taxon>
        <taxon>Pezizomycotina</taxon>
        <taxon>Eurotiomycetes</taxon>
        <taxon>Chaetothyriomycetidae</taxon>
        <taxon>Chaetothyriales</taxon>
        <taxon>Herpotrichiellaceae</taxon>
        <taxon>Exophiala</taxon>
    </lineage>
</organism>
<feature type="compositionally biased region" description="Basic residues" evidence="9">
    <location>
        <begin position="1079"/>
        <end position="1092"/>
    </location>
</feature>
<keyword evidence="5" id="KW-0813">Transport</keyword>
<dbReference type="EC" id="3.1.3.36" evidence="4"/>
<dbReference type="Proteomes" id="UP000288859">
    <property type="component" value="Unassembled WGS sequence"/>
</dbReference>
<evidence type="ECO:0000256" key="2">
    <source>
        <dbReference type="ARBA" id="ARBA00008943"/>
    </source>
</evidence>
<dbReference type="PANTHER" id="PTHR11200:SF257">
    <property type="entry name" value="PHOSPHOINOSITIDE 5-PHOSPHATASE"/>
    <property type="match status" value="1"/>
</dbReference>
<dbReference type="GO" id="GO:0043813">
    <property type="term" value="F:phosphatidylinositol-3,5-bisphosphate 5-phosphatase activity"/>
    <property type="evidence" value="ECO:0007669"/>
    <property type="project" value="TreeGrafter"/>
</dbReference>
<evidence type="ECO:0000256" key="7">
    <source>
        <dbReference type="ARBA" id="ARBA00022801"/>
    </source>
</evidence>
<dbReference type="InterPro" id="IPR046985">
    <property type="entry name" value="IP5"/>
</dbReference>
<keyword evidence="8" id="KW-0653">Protein transport</keyword>
<feature type="region of interest" description="Disordered" evidence="9">
    <location>
        <begin position="1207"/>
        <end position="1398"/>
    </location>
</feature>
<sequence>MSFKVLIHDYPHRTLALATEDHVLVFRHAHTQPETSLRIGSQTSLSSVGGSRHNLTPRCMVEFSEKSALDLSHFHPVASAKGTLGVITLNNDVFLCVITGAEEVATVRPGETVQKIYSVDFYCLNRADYDHAHGPYPNPYPGQTFQSDDVDYGGGYDQADTTAEHPFHALRKLLSGGNFYYSVDFDLTRRLQDRVGAESTLDITSLDEGLLWNSYMINPLLKFRSRLADHEQVALDHSRILTSVIRGFVKTLPIPSSSSPIRGSGHGLPTTLTVISRLSSRRAGTRFNSRGIDDNGNVANFVETETVFWSPTGLCFSYTQIRGSIPVFWESSSSLIPGQQKIQITRSPEATQPSFDKHFSHLERTYGAVHIVNLLSAFKPGEVELTERYRHHIARSPLRQSQEGELEEHHLMRETEFDFHERTKTIGYEGAKAIKPFLDDSAESFVYFLSEEIVDETVVHGKSIKVKRPVVVMQQNGVFRVNCLDCLDRTNLIQGLISQMAIELFLSHRDERANSDFWMRHSALWADNGDTLSKIYAGTGALKSSFTRHGKMSLAGAFADARKSATRLYVNHFEDKSRQNTVDLLLGRLVGQNSVDLYDPVNDWVVAEVNRRRAEFETRDHIKIFMGTYNLNGKTSGAGEDLSQWLDVHGKGFDVVTVGFQEIVELSPQQIMSTDPNRRMLWETAVRNCLNGTVLSEKSDEPPIEGDEYVLLRSGQLVGAALLIFVRSSLLGRIKNVEGAIKKTGMSGIAGNKGAVAIRMDIESTSVCFVTAHLAAGFGNYEERNRDYNTITSGLRFQRNRGIEDHEIVVWAGDFNYRIGLGYDKTKAIVNEAIIGNEKIREEALGKLYENDQLNIQMVAGNCFNFYREGRVRFLPTYKYDIGRDDFDSSDKQRIPAWTDRVLWKVNHNSTQLGEDLGSKMKQLDYGSVMSLRFSDHRPVFATFEMGVRVIDEATKEALIKKLYTKKARDIKLKGTESTEDFSDLGSEEDETESVMGYQSIQEGLPPASSDKRKWWLDGNKGARSVIRPPQENMALNKNREANPWKDSSEDDWVEVERPLGNNGDQANASTSRTQSQASKRKPLPPPARRRMVPPAWDGERMANPTEIKPYGRSVSSAPHVSSGSRSRADSSPLRNTNVSPAAVSSPLPPPPRMPERSSSSATITRKAPPPKPAKPMTLTTSASQVAVPNVSLLPEPIISPLAPVSRSNVSVSLDHPSPRQQYGGGTDGAMDSNDDPPPPPLPRRTGTTSSTASSYVSAQGSLSHSNSISHSTHHSFASSVSGSLANRTRTPSTSTPPPSLTRITQLQKDGGVGKNSGESPPGPPLPPRRDTNGAMSVHGQSRSATPVGTSAGTRTRDLMMDDDLGRSSDVGASHSVDAQGRSTTGSALDKYKPLLPS</sequence>
<feature type="compositionally biased region" description="Basic and acidic residues" evidence="9">
    <location>
        <begin position="1355"/>
        <end position="1367"/>
    </location>
</feature>
<dbReference type="GO" id="GO:0016020">
    <property type="term" value="C:membrane"/>
    <property type="evidence" value="ECO:0007669"/>
    <property type="project" value="TreeGrafter"/>
</dbReference>
<dbReference type="Pfam" id="PF22669">
    <property type="entry name" value="Exo_endo_phos2"/>
    <property type="match status" value="1"/>
</dbReference>
<feature type="domain" description="SAC" evidence="10">
    <location>
        <begin position="170"/>
        <end position="538"/>
    </location>
</feature>
<feature type="compositionally biased region" description="Polar residues" evidence="9">
    <location>
        <begin position="1063"/>
        <end position="1078"/>
    </location>
</feature>
<dbReference type="FunFam" id="3.60.10.10:FF:000029">
    <property type="entry name" value="Inositol polyphosphate 5-phosphatase"/>
    <property type="match status" value="1"/>
</dbReference>
<keyword evidence="6" id="KW-0963">Cytoplasm</keyword>
<feature type="compositionally biased region" description="Low complexity" evidence="9">
    <location>
        <begin position="1112"/>
        <end position="1132"/>
    </location>
</feature>
<evidence type="ECO:0000256" key="4">
    <source>
        <dbReference type="ARBA" id="ARBA00013044"/>
    </source>
</evidence>
<reference evidence="11 12" key="1">
    <citation type="submission" date="2017-03" db="EMBL/GenBank/DDBJ databases">
        <title>Genomes of endolithic fungi from Antarctica.</title>
        <authorList>
            <person name="Coleine C."/>
            <person name="Masonjones S."/>
            <person name="Stajich J.E."/>
        </authorList>
    </citation>
    <scope>NUCLEOTIDE SEQUENCE [LARGE SCALE GENOMIC DNA]</scope>
    <source>
        <strain evidence="11 12">CCFEE 6314</strain>
    </source>
</reference>
<comment type="similarity">
    <text evidence="3">In the central section; belongs to the inositol 1,4,5-trisphosphate 5-phosphatase family.</text>
</comment>
<feature type="compositionally biased region" description="Polar residues" evidence="9">
    <location>
        <begin position="1277"/>
        <end position="1287"/>
    </location>
</feature>
<dbReference type="GO" id="GO:0005737">
    <property type="term" value="C:cytoplasm"/>
    <property type="evidence" value="ECO:0007669"/>
    <property type="project" value="UniProtKB-SubCell"/>
</dbReference>
<dbReference type="SUPFAM" id="SSF56219">
    <property type="entry name" value="DNase I-like"/>
    <property type="match status" value="1"/>
</dbReference>
<name>A0A438MXS3_EXOME</name>
<proteinExistence type="inferred from homology"/>
<feature type="compositionally biased region" description="Low complexity" evidence="9">
    <location>
        <begin position="1246"/>
        <end position="1271"/>
    </location>
</feature>
<feature type="compositionally biased region" description="Basic and acidic residues" evidence="9">
    <location>
        <begin position="1038"/>
        <end position="1048"/>
    </location>
</feature>
<dbReference type="GO" id="GO:0004439">
    <property type="term" value="F:phosphatidylinositol-4,5-bisphosphate 5-phosphatase activity"/>
    <property type="evidence" value="ECO:0007669"/>
    <property type="project" value="UniProtKB-EC"/>
</dbReference>
<dbReference type="PROSITE" id="PS50275">
    <property type="entry name" value="SAC"/>
    <property type="match status" value="1"/>
</dbReference>